<dbReference type="AlphaFoldDB" id="A0A1I8GH48"/>
<keyword evidence="9" id="KW-1185">Reference proteome</keyword>
<dbReference type="PANTHER" id="PTHR11080">
    <property type="entry name" value="PYRAZINAMIDASE/NICOTINAMIDASE"/>
    <property type="match status" value="1"/>
</dbReference>
<evidence type="ECO:0000256" key="5">
    <source>
        <dbReference type="ARBA" id="ARBA00037900"/>
    </source>
</evidence>
<comment type="pathway">
    <text evidence="5">Cofactor biosynthesis; nicotinate biosynthesis; nicotinate from nicotinamide: step 1/1.</text>
</comment>
<dbReference type="Pfam" id="PF00857">
    <property type="entry name" value="Isochorismatase"/>
    <property type="match status" value="1"/>
</dbReference>
<dbReference type="Proteomes" id="UP000095280">
    <property type="component" value="Unplaced"/>
</dbReference>
<feature type="domain" description="Isochorismatase-like" evidence="8">
    <location>
        <begin position="26"/>
        <end position="225"/>
    </location>
</feature>
<dbReference type="Gene3D" id="3.40.50.850">
    <property type="entry name" value="Isochorismatase-like"/>
    <property type="match status" value="1"/>
</dbReference>
<dbReference type="WBParaSite" id="maker-uti_cns_0001881-snap-gene-0.7-mRNA-1">
    <property type="protein sequence ID" value="maker-uti_cns_0001881-snap-gene-0.7-mRNA-1"/>
    <property type="gene ID" value="maker-uti_cns_0001881-snap-gene-0.7"/>
</dbReference>
<evidence type="ECO:0000256" key="4">
    <source>
        <dbReference type="ARBA" id="ARBA00022801"/>
    </source>
</evidence>
<dbReference type="GO" id="GO:0008936">
    <property type="term" value="F:nicotinamidase activity"/>
    <property type="evidence" value="ECO:0007669"/>
    <property type="project" value="UniProtKB-EC"/>
</dbReference>
<dbReference type="PANTHER" id="PTHR11080:SF2">
    <property type="entry name" value="LD05707P"/>
    <property type="match status" value="1"/>
</dbReference>
<proteinExistence type="inferred from homology"/>
<comment type="similarity">
    <text evidence="1">Belongs to the isochorismatase family.</text>
</comment>
<evidence type="ECO:0000256" key="3">
    <source>
        <dbReference type="ARBA" id="ARBA00022723"/>
    </source>
</evidence>
<keyword evidence="2" id="KW-0662">Pyridine nucleotide biosynthesis</keyword>
<evidence type="ECO:0000313" key="9">
    <source>
        <dbReference type="Proteomes" id="UP000095280"/>
    </source>
</evidence>
<name>A0A1I8GH48_9PLAT</name>
<sequence>DGVVSRRDFQNSAGPWLSVIFNGPAVLVVVDVQNDFISGSLALKSCEAGQDGAEVVPVINRALDRCASQLKTVVYSLDWHPDDHISFIDKCRTARALPRIQGEISAPMLALATRYGPVEQMLWPKHCVQNSHGAELHPLLKVTSNHIRVHKGTDPDIDSYSAFWDNGKRKRTDLFDQLHRLQVRDVFVCGLATDVCVGATATHSVEHGFRTALLEDASRGVSREGIVGIKSRLASINGLVVNSSQASGWRFMRRVSMAGAAVYAVCNARVRAAVYAVCNARVRAAVYAVCNARVRAAVYAVCNARVRAAVYAVCNARVRAAVYAVCNAR</sequence>
<dbReference type="GO" id="GO:0019363">
    <property type="term" value="P:pyridine nucleotide biosynthetic process"/>
    <property type="evidence" value="ECO:0007669"/>
    <property type="project" value="UniProtKB-KW"/>
</dbReference>
<dbReference type="InterPro" id="IPR036380">
    <property type="entry name" value="Isochorismatase-like_sf"/>
</dbReference>
<keyword evidence="3" id="KW-0479">Metal-binding</keyword>
<dbReference type="InterPro" id="IPR000868">
    <property type="entry name" value="Isochorismatase-like_dom"/>
</dbReference>
<accession>A0A1I8GH48</accession>
<evidence type="ECO:0000256" key="2">
    <source>
        <dbReference type="ARBA" id="ARBA00022642"/>
    </source>
</evidence>
<evidence type="ECO:0000259" key="8">
    <source>
        <dbReference type="Pfam" id="PF00857"/>
    </source>
</evidence>
<protein>
    <recommendedName>
        <fullName evidence="6">nicotinamidase</fullName>
        <ecNumber evidence="6">3.5.1.19</ecNumber>
    </recommendedName>
    <alternativeName>
        <fullName evidence="7">Nicotinamide deamidase</fullName>
    </alternativeName>
</protein>
<evidence type="ECO:0000256" key="7">
    <source>
        <dbReference type="ARBA" id="ARBA00043224"/>
    </source>
</evidence>
<dbReference type="GO" id="GO:0046872">
    <property type="term" value="F:metal ion binding"/>
    <property type="evidence" value="ECO:0007669"/>
    <property type="project" value="UniProtKB-KW"/>
</dbReference>
<organism evidence="9 10">
    <name type="scientific">Macrostomum lignano</name>
    <dbReference type="NCBI Taxonomy" id="282301"/>
    <lineage>
        <taxon>Eukaryota</taxon>
        <taxon>Metazoa</taxon>
        <taxon>Spiralia</taxon>
        <taxon>Lophotrochozoa</taxon>
        <taxon>Platyhelminthes</taxon>
        <taxon>Rhabditophora</taxon>
        <taxon>Macrostomorpha</taxon>
        <taxon>Macrostomida</taxon>
        <taxon>Macrostomidae</taxon>
        <taxon>Macrostomum</taxon>
    </lineage>
</organism>
<evidence type="ECO:0000313" key="10">
    <source>
        <dbReference type="WBParaSite" id="maker-uti_cns_0001881-snap-gene-0.7-mRNA-1"/>
    </source>
</evidence>
<dbReference type="InterPro" id="IPR052347">
    <property type="entry name" value="Isochorismatase_Nicotinamidase"/>
</dbReference>
<dbReference type="SUPFAM" id="SSF52499">
    <property type="entry name" value="Isochorismatase-like hydrolases"/>
    <property type="match status" value="1"/>
</dbReference>
<evidence type="ECO:0000256" key="6">
    <source>
        <dbReference type="ARBA" id="ARBA00039017"/>
    </source>
</evidence>
<evidence type="ECO:0000256" key="1">
    <source>
        <dbReference type="ARBA" id="ARBA00006336"/>
    </source>
</evidence>
<reference evidence="10" key="1">
    <citation type="submission" date="2016-11" db="UniProtKB">
        <authorList>
            <consortium name="WormBaseParasite"/>
        </authorList>
    </citation>
    <scope>IDENTIFICATION</scope>
</reference>
<keyword evidence="4" id="KW-0378">Hydrolase</keyword>
<dbReference type="EC" id="3.5.1.19" evidence="6"/>